<protein>
    <submittedName>
        <fullName evidence="1">Uncharacterized protein</fullName>
    </submittedName>
</protein>
<accession>A0A919C2I2</accession>
<name>A0A919C2I2_9ACTN</name>
<dbReference type="AlphaFoldDB" id="A0A919C2I2"/>
<dbReference type="InterPro" id="IPR010982">
    <property type="entry name" value="Lambda_DNA-bd_dom_sf"/>
</dbReference>
<dbReference type="EMBL" id="BNBF01000004">
    <property type="protein sequence ID" value="GHG43164.1"/>
    <property type="molecule type" value="Genomic_DNA"/>
</dbReference>
<organism evidence="1 2">
    <name type="scientific">Streptomyces capoamus</name>
    <dbReference type="NCBI Taxonomy" id="68183"/>
    <lineage>
        <taxon>Bacteria</taxon>
        <taxon>Bacillati</taxon>
        <taxon>Actinomycetota</taxon>
        <taxon>Actinomycetes</taxon>
        <taxon>Kitasatosporales</taxon>
        <taxon>Streptomycetaceae</taxon>
        <taxon>Streptomyces</taxon>
    </lineage>
</organism>
<dbReference type="SUPFAM" id="SSF47413">
    <property type="entry name" value="lambda repressor-like DNA-binding domains"/>
    <property type="match status" value="1"/>
</dbReference>
<reference evidence="2" key="1">
    <citation type="journal article" date="2019" name="Int. J. Syst. Evol. Microbiol.">
        <title>The Global Catalogue of Microorganisms (GCM) 10K type strain sequencing project: providing services to taxonomists for standard genome sequencing and annotation.</title>
        <authorList>
            <consortium name="The Broad Institute Genomics Platform"/>
            <consortium name="The Broad Institute Genome Sequencing Center for Infectious Disease"/>
            <person name="Wu L."/>
            <person name="Ma J."/>
        </authorList>
    </citation>
    <scope>NUCLEOTIDE SEQUENCE [LARGE SCALE GENOMIC DNA]</scope>
    <source>
        <strain evidence="2">JCM 4253</strain>
    </source>
</reference>
<dbReference type="Gene3D" id="1.10.260.40">
    <property type="entry name" value="lambda repressor-like DNA-binding domains"/>
    <property type="match status" value="1"/>
</dbReference>
<evidence type="ECO:0000313" key="2">
    <source>
        <dbReference type="Proteomes" id="UP000619355"/>
    </source>
</evidence>
<dbReference type="RefSeq" id="WP_229899442.1">
    <property type="nucleotide sequence ID" value="NZ_BNBF01000004.1"/>
</dbReference>
<dbReference type="GO" id="GO:0003677">
    <property type="term" value="F:DNA binding"/>
    <property type="evidence" value="ECO:0007669"/>
    <property type="project" value="InterPro"/>
</dbReference>
<evidence type="ECO:0000313" key="1">
    <source>
        <dbReference type="EMBL" id="GHG43164.1"/>
    </source>
</evidence>
<keyword evidence="2" id="KW-1185">Reference proteome</keyword>
<sequence>MHLAELLADAMRRHHLSAEALAYATGIRTPRIRAFIEDGTDGPVRPTRQEVTELATALALPLHEVLQVSQERSAVTTAGR</sequence>
<comment type="caution">
    <text evidence="1">The sequence shown here is derived from an EMBL/GenBank/DDBJ whole genome shotgun (WGS) entry which is preliminary data.</text>
</comment>
<dbReference type="Proteomes" id="UP000619355">
    <property type="component" value="Unassembled WGS sequence"/>
</dbReference>
<gene>
    <name evidence="1" type="ORF">GCM10018980_19890</name>
</gene>
<proteinExistence type="predicted"/>